<dbReference type="Gene3D" id="3.10.450.40">
    <property type="match status" value="1"/>
</dbReference>
<gene>
    <name evidence="2" type="ORF">GTZ99_03095</name>
</gene>
<dbReference type="EMBL" id="JAAAPO010000001">
    <property type="protein sequence ID" value="NBC35538.1"/>
    <property type="molecule type" value="Genomic_DNA"/>
</dbReference>
<organism evidence="2 3">
    <name type="scientific">Novosphingobium ovatum</name>
    <dbReference type="NCBI Taxonomy" id="1908523"/>
    <lineage>
        <taxon>Bacteria</taxon>
        <taxon>Pseudomonadati</taxon>
        <taxon>Pseudomonadota</taxon>
        <taxon>Alphaproteobacteria</taxon>
        <taxon>Sphingomonadales</taxon>
        <taxon>Sphingomonadaceae</taxon>
        <taxon>Novosphingobium</taxon>
    </lineage>
</organism>
<evidence type="ECO:0000259" key="1">
    <source>
        <dbReference type="Pfam" id="PF04965"/>
    </source>
</evidence>
<name>A0ABW9XAI4_9SPHN</name>
<dbReference type="Pfam" id="PF04965">
    <property type="entry name" value="GPW_gp25"/>
    <property type="match status" value="1"/>
</dbReference>
<dbReference type="Proteomes" id="UP000753724">
    <property type="component" value="Unassembled WGS sequence"/>
</dbReference>
<protein>
    <submittedName>
        <fullName evidence="2">Oxidoreductase</fullName>
    </submittedName>
</protein>
<sequence>MNGMDASTGTALSGNAHLAQSIGDILSTPIGTRVMLRDYGSLLVELMDRPINAATAMLMRAATATAIAQWEPRITLTRVQIGGTPAAGNLSIQITGTLTDQASKTQLAQLTIPIRRSAASS</sequence>
<dbReference type="SUPFAM" id="SSF160719">
    <property type="entry name" value="gpW/gp25-like"/>
    <property type="match status" value="1"/>
</dbReference>
<evidence type="ECO:0000313" key="2">
    <source>
        <dbReference type="EMBL" id="NBC35538.1"/>
    </source>
</evidence>
<keyword evidence="3" id="KW-1185">Reference proteome</keyword>
<comment type="caution">
    <text evidence="2">The sequence shown here is derived from an EMBL/GenBank/DDBJ whole genome shotgun (WGS) entry which is preliminary data.</text>
</comment>
<dbReference type="InterPro" id="IPR007048">
    <property type="entry name" value="IraD/Gp25-like"/>
</dbReference>
<dbReference type="RefSeq" id="WP_161716799.1">
    <property type="nucleotide sequence ID" value="NZ_JAAAPO010000001.1"/>
</dbReference>
<evidence type="ECO:0000313" key="3">
    <source>
        <dbReference type="Proteomes" id="UP000753724"/>
    </source>
</evidence>
<accession>A0ABW9XAI4</accession>
<feature type="domain" description="IraD/Gp25-like" evidence="1">
    <location>
        <begin position="14"/>
        <end position="101"/>
    </location>
</feature>
<reference evidence="3" key="1">
    <citation type="submission" date="2020-01" db="EMBL/GenBank/DDBJ databases">
        <title>Sphingomonas sp. strain CSW-10.</title>
        <authorList>
            <person name="Chen W.-M."/>
        </authorList>
    </citation>
    <scope>NUCLEOTIDE SEQUENCE [LARGE SCALE GENOMIC DNA]</scope>
    <source>
        <strain evidence="3">FSY-8</strain>
    </source>
</reference>
<proteinExistence type="predicted"/>